<proteinExistence type="predicted"/>
<accession>A0ABP3XT60</accession>
<reference evidence="2" key="1">
    <citation type="journal article" date="2019" name="Int. J. Syst. Evol. Microbiol.">
        <title>The Global Catalogue of Microorganisms (GCM) 10K type strain sequencing project: providing services to taxonomists for standard genome sequencing and annotation.</title>
        <authorList>
            <consortium name="The Broad Institute Genomics Platform"/>
            <consortium name="The Broad Institute Genome Sequencing Center for Infectious Disease"/>
            <person name="Wu L."/>
            <person name="Ma J."/>
        </authorList>
    </citation>
    <scope>NUCLEOTIDE SEQUENCE [LARGE SCALE GENOMIC DNA]</scope>
    <source>
        <strain evidence="2">JCM 16082</strain>
    </source>
</reference>
<dbReference type="Proteomes" id="UP001500507">
    <property type="component" value="Unassembled WGS sequence"/>
</dbReference>
<organism evidence="1 2">
    <name type="scientific">Gangjinia marincola</name>
    <dbReference type="NCBI Taxonomy" id="578463"/>
    <lineage>
        <taxon>Bacteria</taxon>
        <taxon>Pseudomonadati</taxon>
        <taxon>Bacteroidota</taxon>
        <taxon>Flavobacteriia</taxon>
        <taxon>Flavobacteriales</taxon>
        <taxon>Flavobacteriaceae</taxon>
        <taxon>Gangjinia</taxon>
    </lineage>
</organism>
<gene>
    <name evidence="1" type="ORF">GCM10009117_06760</name>
</gene>
<evidence type="ECO:0000313" key="1">
    <source>
        <dbReference type="EMBL" id="GAA0871530.1"/>
    </source>
</evidence>
<comment type="caution">
    <text evidence="1">The sequence shown here is derived from an EMBL/GenBank/DDBJ whole genome shotgun (WGS) entry which is preliminary data.</text>
</comment>
<evidence type="ECO:0000313" key="2">
    <source>
        <dbReference type="Proteomes" id="UP001500507"/>
    </source>
</evidence>
<protein>
    <submittedName>
        <fullName evidence="1">Uncharacterized protein</fullName>
    </submittedName>
</protein>
<sequence length="206" mass="24558">MFQFYWLNLHLISKLDMYKQLYYLVICCLLGIASAKAQEDIKAEKEERIEKSAMPAASLKTLLAFPFERYAYYKEIDGNIVSYEAKTKRTDPDYSIEFDAKGRLEDVEEEIKKRSMSKAERKLLQQKLDSIDQQNKIERIQLQYLPNENINELNKRIANKNFDHYELVVAFKNNRTIYRLELLFDRQGKLLKSRKVTRIAYDFILF</sequence>
<name>A0ABP3XT60_9FLAO</name>
<keyword evidence="2" id="KW-1185">Reference proteome</keyword>
<dbReference type="EMBL" id="BAAAFG010000002">
    <property type="protein sequence ID" value="GAA0871530.1"/>
    <property type="molecule type" value="Genomic_DNA"/>
</dbReference>